<dbReference type="NCBIfam" id="NF033484">
    <property type="entry name" value="Stp1_PP2C_phos"/>
    <property type="match status" value="1"/>
</dbReference>
<protein>
    <submittedName>
        <fullName evidence="2">Stp1/IreP family PP2C-type Ser/Thr phosphatase</fullName>
    </submittedName>
</protein>
<proteinExistence type="predicted"/>
<dbReference type="EMBL" id="QWEZ01000001">
    <property type="protein sequence ID" value="RRJ83905.1"/>
    <property type="molecule type" value="Genomic_DNA"/>
</dbReference>
<evidence type="ECO:0000313" key="2">
    <source>
        <dbReference type="EMBL" id="RRJ83905.1"/>
    </source>
</evidence>
<dbReference type="SUPFAM" id="SSF81606">
    <property type="entry name" value="PP2C-like"/>
    <property type="match status" value="1"/>
</dbReference>
<dbReference type="SMART" id="SM00332">
    <property type="entry name" value="PP2Cc"/>
    <property type="match status" value="1"/>
</dbReference>
<dbReference type="Gene3D" id="3.60.40.10">
    <property type="entry name" value="PPM-type phosphatase domain"/>
    <property type="match status" value="1"/>
</dbReference>
<dbReference type="CDD" id="cd00143">
    <property type="entry name" value="PP2Cc"/>
    <property type="match status" value="1"/>
</dbReference>
<dbReference type="SMART" id="SM00331">
    <property type="entry name" value="PP2C_SIG"/>
    <property type="match status" value="1"/>
</dbReference>
<reference evidence="2 3" key="1">
    <citation type="submission" date="2018-08" db="EMBL/GenBank/DDBJ databases">
        <authorList>
            <person name="Khan S.A."/>
        </authorList>
    </citation>
    <scope>NUCLEOTIDE SEQUENCE [LARGE SCALE GENOMIC DNA]</scope>
    <source>
        <strain evidence="2 3">GTF-13</strain>
    </source>
</reference>
<gene>
    <name evidence="2" type="ORF">D0544_01940</name>
</gene>
<dbReference type="Pfam" id="PF13672">
    <property type="entry name" value="PP2C_2"/>
    <property type="match status" value="1"/>
</dbReference>
<reference evidence="2 3" key="2">
    <citation type="submission" date="2018-12" db="EMBL/GenBank/DDBJ databases">
        <title>Simiduia agarivorans gen. nov., sp. nov., a marine, agarolytic bacterium isolated from shallow coastal water from Keelung, Taiwan.</title>
        <authorList>
            <person name="Shieh W.Y."/>
        </authorList>
    </citation>
    <scope>NUCLEOTIDE SEQUENCE [LARGE SCALE GENOMIC DNA]</scope>
    <source>
        <strain evidence="2 3">GTF-13</strain>
    </source>
</reference>
<dbReference type="Proteomes" id="UP000280792">
    <property type="component" value="Unassembled WGS sequence"/>
</dbReference>
<name>A0A3P3VMI8_9GAMM</name>
<dbReference type="PANTHER" id="PTHR47992">
    <property type="entry name" value="PROTEIN PHOSPHATASE"/>
    <property type="match status" value="1"/>
</dbReference>
<dbReference type="InterPro" id="IPR036457">
    <property type="entry name" value="PPM-type-like_dom_sf"/>
</dbReference>
<dbReference type="AlphaFoldDB" id="A0A3P3VMI8"/>
<comment type="caution">
    <text evidence="2">The sequence shown here is derived from an EMBL/GenBank/DDBJ whole genome shotgun (WGS) entry which is preliminary data.</text>
</comment>
<organism evidence="2 3">
    <name type="scientific">Aestuariirhabdus litorea</name>
    <dbReference type="NCBI Taxonomy" id="2528527"/>
    <lineage>
        <taxon>Bacteria</taxon>
        <taxon>Pseudomonadati</taxon>
        <taxon>Pseudomonadota</taxon>
        <taxon>Gammaproteobacteria</taxon>
        <taxon>Oceanospirillales</taxon>
        <taxon>Aestuariirhabdaceae</taxon>
        <taxon>Aestuariirhabdus</taxon>
    </lineage>
</organism>
<dbReference type="InterPro" id="IPR001932">
    <property type="entry name" value="PPM-type_phosphatase-like_dom"/>
</dbReference>
<accession>A0A3P3VMI8</accession>
<dbReference type="PROSITE" id="PS51746">
    <property type="entry name" value="PPM_2"/>
    <property type="match status" value="1"/>
</dbReference>
<dbReference type="InterPro" id="IPR015655">
    <property type="entry name" value="PP2C"/>
</dbReference>
<keyword evidence="3" id="KW-1185">Reference proteome</keyword>
<evidence type="ECO:0000313" key="3">
    <source>
        <dbReference type="Proteomes" id="UP000280792"/>
    </source>
</evidence>
<feature type="domain" description="PPM-type phosphatase" evidence="1">
    <location>
        <begin position="22"/>
        <end position="253"/>
    </location>
</feature>
<dbReference type="GO" id="GO:0004722">
    <property type="term" value="F:protein serine/threonine phosphatase activity"/>
    <property type="evidence" value="ECO:0007669"/>
    <property type="project" value="InterPro"/>
</dbReference>
<evidence type="ECO:0000259" key="1">
    <source>
        <dbReference type="PROSITE" id="PS51746"/>
    </source>
</evidence>
<sequence length="293" mass="32123">MSGFAKSNIDFRPHRRTMATISFAARTDPGKQRSNNEDCYLCSNDLDLWLVADGMGGHNCGEVASQIAIDTVAEAVEKNTPLTEAIHQAHDAIRQQSQANPEQEGMGTTLVAVHNQGQEYQIGWVGDSRIYRWNSTRVPPFQQLSRDHSFVQELLESGLITQQEADNHPQRNIITQSLGCPLEVLRVDADTLSWQPGDTLLLCSDGLSDELCDEEIQSLLEQPVPSQALVDDLVEAALARGGKDNITVVILRADTLSPQPAPPSDNRYAHYAPRLLAVLALLLCLLYLSQGGA</sequence>